<evidence type="ECO:0000313" key="4">
    <source>
        <dbReference type="Proteomes" id="UP000594263"/>
    </source>
</evidence>
<name>A0A7N0V985_KALFE</name>
<evidence type="ECO:0000256" key="1">
    <source>
        <dbReference type="ARBA" id="ARBA00023054"/>
    </source>
</evidence>
<evidence type="ECO:0000256" key="2">
    <source>
        <dbReference type="SAM" id="MobiDB-lite"/>
    </source>
</evidence>
<feature type="region of interest" description="Disordered" evidence="2">
    <location>
        <begin position="1"/>
        <end position="32"/>
    </location>
</feature>
<reference evidence="3" key="1">
    <citation type="submission" date="2021-01" db="UniProtKB">
        <authorList>
            <consortium name="EnsemblPlants"/>
        </authorList>
    </citation>
    <scope>IDENTIFICATION</scope>
</reference>
<protein>
    <submittedName>
        <fullName evidence="3">Uncharacterized protein</fullName>
    </submittedName>
</protein>
<keyword evidence="4" id="KW-1185">Reference proteome</keyword>
<dbReference type="SUPFAM" id="SSF101447">
    <property type="entry name" value="Formin homology 2 domain (FH2 domain)"/>
    <property type="match status" value="1"/>
</dbReference>
<dbReference type="Gramene" id="Kaladp0213s0003.1.v1.1">
    <property type="protein sequence ID" value="Kaladp0213s0003.1.v1.1"/>
    <property type="gene ID" value="Kaladp0213s0003.v1.1"/>
</dbReference>
<dbReference type="AlphaFoldDB" id="A0A7N0V985"/>
<organism evidence="3 4">
    <name type="scientific">Kalanchoe fedtschenkoi</name>
    <name type="common">Lavender scallops</name>
    <name type="synonym">South American air plant</name>
    <dbReference type="NCBI Taxonomy" id="63787"/>
    <lineage>
        <taxon>Eukaryota</taxon>
        <taxon>Viridiplantae</taxon>
        <taxon>Streptophyta</taxon>
        <taxon>Embryophyta</taxon>
        <taxon>Tracheophyta</taxon>
        <taxon>Spermatophyta</taxon>
        <taxon>Magnoliopsida</taxon>
        <taxon>eudicotyledons</taxon>
        <taxon>Gunneridae</taxon>
        <taxon>Pentapetalae</taxon>
        <taxon>Saxifragales</taxon>
        <taxon>Crassulaceae</taxon>
        <taxon>Kalanchoe</taxon>
    </lineage>
</organism>
<evidence type="ECO:0000313" key="3">
    <source>
        <dbReference type="EnsemblPlants" id="Kaladp0213s0003.1.v1.1"/>
    </source>
</evidence>
<accession>A0A7N0V985</accession>
<dbReference type="InterPro" id="IPR040265">
    <property type="entry name" value="CHUP1/IPGA1-like"/>
</dbReference>
<dbReference type="PANTHER" id="PTHR31342:SF18">
    <property type="entry name" value="OS01G0651932 PROTEIN"/>
    <property type="match status" value="1"/>
</dbReference>
<proteinExistence type="predicted"/>
<dbReference type="GO" id="GO:0072699">
    <property type="term" value="P:protein localization to cortical microtubule cytoskeleton"/>
    <property type="evidence" value="ECO:0007669"/>
    <property type="project" value="TreeGrafter"/>
</dbReference>
<dbReference type="Proteomes" id="UP000594263">
    <property type="component" value="Unplaced"/>
</dbReference>
<feature type="compositionally biased region" description="Pro residues" evidence="2">
    <location>
        <begin position="13"/>
        <end position="24"/>
    </location>
</feature>
<sequence>MCIFDRQHRSESTPPPPPPPPPAPFSTSARPVAAKVRRVPEVVEFYHSLMRRDSRRDAGPSGAIEAPASSADILSFFTVAKRAEGVGRKSSDSLPDRGELDGVGRALFSEVSASMAAKPFFKEITVGWSDIRQKAGASVIIFSESDLKPGFDSMEHGLWQGLRTDGLQWKTYDDVVEALARESHQIEVDLANHLPSGLCVGSKSHRRWVDIPSKASYHSVYHIRSMATMLRNTAKDVTVLVGKGRLLASAAMVRTSKQFDELGQVGSGVDAKER</sequence>
<dbReference type="GO" id="GO:0055028">
    <property type="term" value="C:cortical microtubule"/>
    <property type="evidence" value="ECO:0007669"/>
    <property type="project" value="TreeGrafter"/>
</dbReference>
<dbReference type="EnsemblPlants" id="Kaladp0213s0003.1.v1.1">
    <property type="protein sequence ID" value="Kaladp0213s0003.1.v1.1"/>
    <property type="gene ID" value="Kaladp0213s0003.v1.1"/>
</dbReference>
<keyword evidence="1" id="KW-0175">Coiled coil</keyword>
<dbReference type="PANTHER" id="PTHR31342">
    <property type="entry name" value="PROTEIN CHUP1, CHLOROPLASTIC"/>
    <property type="match status" value="1"/>
</dbReference>
<feature type="compositionally biased region" description="Basic and acidic residues" evidence="2">
    <location>
        <begin position="1"/>
        <end position="11"/>
    </location>
</feature>